<dbReference type="AlphaFoldDB" id="A0A1H9LP42"/>
<proteinExistence type="predicted"/>
<dbReference type="InParanoid" id="A0A1H9LP42"/>
<protein>
    <submittedName>
        <fullName evidence="1">Uncharacterized protein</fullName>
    </submittedName>
</protein>
<keyword evidence="2" id="KW-1185">Reference proteome</keyword>
<dbReference type="EMBL" id="FOFB01000025">
    <property type="protein sequence ID" value="SER12997.1"/>
    <property type="molecule type" value="Genomic_DNA"/>
</dbReference>
<reference evidence="2" key="1">
    <citation type="submission" date="2016-10" db="EMBL/GenBank/DDBJ databases">
        <authorList>
            <person name="Varghese N."/>
            <person name="Submissions S."/>
        </authorList>
    </citation>
    <scope>NUCLEOTIDE SEQUENCE [LARGE SCALE GENOMIC DNA]</scope>
    <source>
        <strain evidence="2">DSM 24740</strain>
    </source>
</reference>
<gene>
    <name evidence="1" type="ORF">SAMN05444359_1252</name>
</gene>
<evidence type="ECO:0000313" key="1">
    <source>
        <dbReference type="EMBL" id="SER12997.1"/>
    </source>
</evidence>
<dbReference type="Proteomes" id="UP000199021">
    <property type="component" value="Unassembled WGS sequence"/>
</dbReference>
<sequence>MEPIIEDQFKGALIATYPNLPKLRVGIKVKTRVMQIQAIKFS</sequence>
<organism evidence="1 2">
    <name type="scientific">Neolewinella agarilytica</name>
    <dbReference type="NCBI Taxonomy" id="478744"/>
    <lineage>
        <taxon>Bacteria</taxon>
        <taxon>Pseudomonadati</taxon>
        <taxon>Bacteroidota</taxon>
        <taxon>Saprospiria</taxon>
        <taxon>Saprospirales</taxon>
        <taxon>Lewinellaceae</taxon>
        <taxon>Neolewinella</taxon>
    </lineage>
</organism>
<name>A0A1H9LP42_9BACT</name>
<evidence type="ECO:0000313" key="2">
    <source>
        <dbReference type="Proteomes" id="UP000199021"/>
    </source>
</evidence>
<accession>A0A1H9LP42</accession>